<reference evidence="7" key="1">
    <citation type="submission" date="2016-01" db="EMBL/GenBank/DDBJ databases">
        <authorList>
            <person name="Vorgias C.E."/>
        </authorList>
    </citation>
    <scope>NUCLEOTIDE SEQUENCE [LARGE SCALE GENOMIC DNA]</scope>
</reference>
<dbReference type="GO" id="GO:0003723">
    <property type="term" value="F:RNA binding"/>
    <property type="evidence" value="ECO:0007669"/>
    <property type="project" value="UniProtKB-KW"/>
</dbReference>
<dbReference type="InterPro" id="IPR005510">
    <property type="entry name" value="Csm4"/>
</dbReference>
<dbReference type="EMBL" id="LN999010">
    <property type="protein sequence ID" value="CUX76974.1"/>
    <property type="molecule type" value="Genomic_DNA"/>
</dbReference>
<evidence type="ECO:0000313" key="7">
    <source>
        <dbReference type="Proteomes" id="UP000093069"/>
    </source>
</evidence>
<dbReference type="InterPro" id="IPR005537">
    <property type="entry name" value="RAMP_III_fam"/>
</dbReference>
<evidence type="ECO:0000256" key="3">
    <source>
        <dbReference type="ARBA" id="ARBA00022884"/>
    </source>
</evidence>
<evidence type="ECO:0000313" key="6">
    <source>
        <dbReference type="EMBL" id="CUX76974.1"/>
    </source>
</evidence>
<protein>
    <recommendedName>
        <fullName evidence="2">CRISPR system Cms protein Csm4</fullName>
    </recommendedName>
</protein>
<dbReference type="Pfam" id="PF03787">
    <property type="entry name" value="RAMPs"/>
    <property type="match status" value="1"/>
</dbReference>
<dbReference type="STRING" id="54262.CHITON_0195"/>
<sequence>MGKYLAIKMIPKGPFREIPKATTLFGAIANAVREIYGGYETEKFIREFSEKARISSAFPYLGEEYFLPFPLNAEASLYEIFKGDISKIKETREKPYIPLDAFEKAIRLQEFTVKDIPYKRVEIPKVSLDRVSQDSSIYFWDAVVFKENGGLYFLYDGPKDFFERYIGPAMNFLGDHGIGGKGTWGYGLFVPEITEVYIDEPQGNAFVTLSPMYPRNENSLILWKVEKIGGWSWGRRKPKVPMVLEGSVIRDDPGKMIELDLGLPFKIYVNGKAFPIKAEAPRDAL</sequence>
<dbReference type="KEGG" id="tch:CHITON_0195"/>
<accession>A0A170SAY2</accession>
<comment type="similarity">
    <text evidence="1">Belongs to the CRISPR-associated Csm4 family.</text>
</comment>
<evidence type="ECO:0000259" key="5">
    <source>
        <dbReference type="Pfam" id="PF03787"/>
    </source>
</evidence>
<evidence type="ECO:0000256" key="1">
    <source>
        <dbReference type="ARBA" id="ARBA00005772"/>
    </source>
</evidence>
<keyword evidence="4" id="KW-0051">Antiviral defense</keyword>
<dbReference type="AlphaFoldDB" id="A0A170SAY2"/>
<keyword evidence="3" id="KW-0694">RNA-binding</keyword>
<dbReference type="RefSeq" id="WP_231963807.1">
    <property type="nucleotide sequence ID" value="NZ_CP015193.1"/>
</dbReference>
<dbReference type="NCBIfam" id="TIGR01903">
    <property type="entry name" value="cas5_csm4"/>
    <property type="match status" value="1"/>
</dbReference>
<dbReference type="GeneID" id="33321109"/>
<organism evidence="6 7">
    <name type="scientific">Thermococcus chitonophagus</name>
    <dbReference type="NCBI Taxonomy" id="54262"/>
    <lineage>
        <taxon>Archaea</taxon>
        <taxon>Methanobacteriati</taxon>
        <taxon>Methanobacteriota</taxon>
        <taxon>Thermococci</taxon>
        <taxon>Thermococcales</taxon>
        <taxon>Thermococcaceae</taxon>
        <taxon>Thermococcus</taxon>
    </lineage>
</organism>
<feature type="domain" description="CRISPR type III-associated protein" evidence="5">
    <location>
        <begin position="21"/>
        <end position="189"/>
    </location>
</feature>
<proteinExistence type="inferred from homology"/>
<dbReference type="Proteomes" id="UP000093069">
    <property type="component" value="Chromosome I"/>
</dbReference>
<name>A0A170SAY2_9EURY</name>
<evidence type="ECO:0000256" key="2">
    <source>
        <dbReference type="ARBA" id="ARBA00016109"/>
    </source>
</evidence>
<gene>
    <name evidence="6" type="ORF">CHITON_0195</name>
</gene>
<evidence type="ECO:0000256" key="4">
    <source>
        <dbReference type="ARBA" id="ARBA00023118"/>
    </source>
</evidence>
<dbReference type="GO" id="GO:0051607">
    <property type="term" value="P:defense response to virus"/>
    <property type="evidence" value="ECO:0007669"/>
    <property type="project" value="UniProtKB-KW"/>
</dbReference>